<evidence type="ECO:0000256" key="1">
    <source>
        <dbReference type="ARBA" id="ARBA00005466"/>
    </source>
</evidence>
<dbReference type="Pfam" id="PF01565">
    <property type="entry name" value="FAD_binding_4"/>
    <property type="match status" value="1"/>
</dbReference>
<dbReference type="STRING" id="2070753.A0A3A2ZN40"/>
<dbReference type="InterPro" id="IPR016169">
    <property type="entry name" value="FAD-bd_PCMH_sub2"/>
</dbReference>
<evidence type="ECO:0000256" key="3">
    <source>
        <dbReference type="ARBA" id="ARBA00022827"/>
    </source>
</evidence>
<dbReference type="InterPro" id="IPR016166">
    <property type="entry name" value="FAD-bd_PCMH"/>
</dbReference>
<dbReference type="PANTHER" id="PTHR42973">
    <property type="entry name" value="BINDING OXIDOREDUCTASE, PUTATIVE (AFU_ORTHOLOGUE AFUA_1G17690)-RELATED"/>
    <property type="match status" value="1"/>
</dbReference>
<dbReference type="InterPro" id="IPR016167">
    <property type="entry name" value="FAD-bd_PCMH_sub1"/>
</dbReference>
<dbReference type="GO" id="GO:0071949">
    <property type="term" value="F:FAD binding"/>
    <property type="evidence" value="ECO:0007669"/>
    <property type="project" value="InterPro"/>
</dbReference>
<organism evidence="6 7">
    <name type="scientific">Aspergillus sclerotialis</name>
    <dbReference type="NCBI Taxonomy" id="2070753"/>
    <lineage>
        <taxon>Eukaryota</taxon>
        <taxon>Fungi</taxon>
        <taxon>Dikarya</taxon>
        <taxon>Ascomycota</taxon>
        <taxon>Pezizomycotina</taxon>
        <taxon>Eurotiomycetes</taxon>
        <taxon>Eurotiomycetidae</taxon>
        <taxon>Eurotiales</taxon>
        <taxon>Aspergillaceae</taxon>
        <taxon>Aspergillus</taxon>
        <taxon>Aspergillus subgen. Polypaecilum</taxon>
    </lineage>
</organism>
<sequence>MASIDEHKLSILTEFLAHHPHISYATPSSPDYERLRCCFIINNAIKPPLIVCPVTATDVSYLVSVMKTHSIPFTIRSGGHDLFLRSLATHAVTIDLRDIAHVQIDHESQSARIGGGVLIGGLATQLANAKLATAFGTIPTVGYVGWAIHGGYGMLSAHYGLGVDQILGARVVNANGDLVDADDSMLKGIRGGGGILGVIVELTIRVYPLEKVFAGVVMYDSHDLPSTIKQYNDGYRSLAENGLPPQLGIQQAVVNSPTGKTLIAFFLWSSSDIQTGELWLSKFSSIAQVSMHTVTETTLPDWMNMAGRYAVERRYGSMATITLRRLTPRVVDVISTYALTMPSDPTSFVSIHQLRGPATEGKHPDSIFPTRQPHYMFEIFPALKSPDNLAAAAKWADEFEQALRQAEPENVVPGTYLALSDPSKMNSRRIFADKYETLVELKKTYDPQNIFQFAIAQV</sequence>
<dbReference type="InterPro" id="IPR012951">
    <property type="entry name" value="BBE"/>
</dbReference>
<dbReference type="Pfam" id="PF08031">
    <property type="entry name" value="BBE"/>
    <property type="match status" value="1"/>
</dbReference>
<comment type="caution">
    <text evidence="6">The sequence shown here is derived from an EMBL/GenBank/DDBJ whole genome shotgun (WGS) entry which is preliminary data.</text>
</comment>
<comment type="similarity">
    <text evidence="1">Belongs to the oxygen-dependent FAD-linked oxidoreductase family.</text>
</comment>
<protein>
    <submittedName>
        <fullName evidence="6">FAD binding domain protein</fullName>
    </submittedName>
</protein>
<dbReference type="Gene3D" id="3.40.462.20">
    <property type="match status" value="1"/>
</dbReference>
<evidence type="ECO:0000256" key="4">
    <source>
        <dbReference type="ARBA" id="ARBA00023002"/>
    </source>
</evidence>
<dbReference type="AlphaFoldDB" id="A0A3A2ZN40"/>
<evidence type="ECO:0000313" key="7">
    <source>
        <dbReference type="Proteomes" id="UP000266188"/>
    </source>
</evidence>
<dbReference type="PANTHER" id="PTHR42973:SF7">
    <property type="entry name" value="FAD-BINDING PCMH-TYPE DOMAIN-CONTAINING PROTEIN"/>
    <property type="match status" value="1"/>
</dbReference>
<reference evidence="7" key="1">
    <citation type="submission" date="2017-02" db="EMBL/GenBank/DDBJ databases">
        <authorList>
            <person name="Tafer H."/>
            <person name="Lopandic K."/>
        </authorList>
    </citation>
    <scope>NUCLEOTIDE SEQUENCE [LARGE SCALE GENOMIC DNA]</scope>
    <source>
        <strain evidence="7">CBS 366.77</strain>
    </source>
</reference>
<keyword evidence="2" id="KW-0285">Flavoprotein</keyword>
<dbReference type="Gene3D" id="3.30.43.10">
    <property type="entry name" value="Uridine Diphospho-n-acetylenolpyruvylglucosamine Reductase, domain 2"/>
    <property type="match status" value="1"/>
</dbReference>
<keyword evidence="7" id="KW-1185">Reference proteome</keyword>
<dbReference type="InterPro" id="IPR036318">
    <property type="entry name" value="FAD-bd_PCMH-like_sf"/>
</dbReference>
<dbReference type="GO" id="GO:0016491">
    <property type="term" value="F:oxidoreductase activity"/>
    <property type="evidence" value="ECO:0007669"/>
    <property type="project" value="UniProtKB-KW"/>
</dbReference>
<evidence type="ECO:0000259" key="5">
    <source>
        <dbReference type="PROSITE" id="PS51387"/>
    </source>
</evidence>
<dbReference type="InterPro" id="IPR006094">
    <property type="entry name" value="Oxid_FAD_bind_N"/>
</dbReference>
<keyword evidence="4" id="KW-0560">Oxidoreductase</keyword>
<keyword evidence="3" id="KW-0274">FAD</keyword>
<gene>
    <name evidence="6" type="ORF">PHISCL_03665</name>
</gene>
<dbReference type="Gene3D" id="3.30.465.10">
    <property type="match status" value="1"/>
</dbReference>
<dbReference type="OrthoDB" id="363185at2759"/>
<name>A0A3A2ZN40_9EURO</name>
<evidence type="ECO:0000256" key="2">
    <source>
        <dbReference type="ARBA" id="ARBA00022630"/>
    </source>
</evidence>
<dbReference type="EMBL" id="MVGC01000097">
    <property type="protein sequence ID" value="RJE24010.1"/>
    <property type="molecule type" value="Genomic_DNA"/>
</dbReference>
<dbReference type="PROSITE" id="PS51387">
    <property type="entry name" value="FAD_PCMH"/>
    <property type="match status" value="1"/>
</dbReference>
<dbReference type="SUPFAM" id="SSF56176">
    <property type="entry name" value="FAD-binding/transporter-associated domain-like"/>
    <property type="match status" value="1"/>
</dbReference>
<proteinExistence type="inferred from homology"/>
<feature type="domain" description="FAD-binding PCMH-type" evidence="5">
    <location>
        <begin position="43"/>
        <end position="209"/>
    </location>
</feature>
<dbReference type="InterPro" id="IPR050416">
    <property type="entry name" value="FAD-linked_Oxidoreductase"/>
</dbReference>
<dbReference type="Proteomes" id="UP000266188">
    <property type="component" value="Unassembled WGS sequence"/>
</dbReference>
<evidence type="ECO:0000313" key="6">
    <source>
        <dbReference type="EMBL" id="RJE24010.1"/>
    </source>
</evidence>
<accession>A0A3A2ZN40</accession>